<name>A0ACB9H495_CICIN</name>
<proteinExistence type="predicted"/>
<accession>A0ACB9H495</accession>
<comment type="caution">
    <text evidence="1">The sequence shown here is derived from an EMBL/GenBank/DDBJ whole genome shotgun (WGS) entry which is preliminary data.</text>
</comment>
<dbReference type="Proteomes" id="UP001055811">
    <property type="component" value="Linkage Group LG01"/>
</dbReference>
<gene>
    <name evidence="1" type="ORF">L2E82_03175</name>
</gene>
<organism evidence="1 2">
    <name type="scientific">Cichorium intybus</name>
    <name type="common">Chicory</name>
    <dbReference type="NCBI Taxonomy" id="13427"/>
    <lineage>
        <taxon>Eukaryota</taxon>
        <taxon>Viridiplantae</taxon>
        <taxon>Streptophyta</taxon>
        <taxon>Embryophyta</taxon>
        <taxon>Tracheophyta</taxon>
        <taxon>Spermatophyta</taxon>
        <taxon>Magnoliopsida</taxon>
        <taxon>eudicotyledons</taxon>
        <taxon>Gunneridae</taxon>
        <taxon>Pentapetalae</taxon>
        <taxon>asterids</taxon>
        <taxon>campanulids</taxon>
        <taxon>Asterales</taxon>
        <taxon>Asteraceae</taxon>
        <taxon>Cichorioideae</taxon>
        <taxon>Cichorieae</taxon>
        <taxon>Cichoriinae</taxon>
        <taxon>Cichorium</taxon>
    </lineage>
</organism>
<dbReference type="EMBL" id="CM042009">
    <property type="protein sequence ID" value="KAI3790258.1"/>
    <property type="molecule type" value="Genomic_DNA"/>
</dbReference>
<evidence type="ECO:0000313" key="1">
    <source>
        <dbReference type="EMBL" id="KAI3790258.1"/>
    </source>
</evidence>
<protein>
    <submittedName>
        <fullName evidence="1">Uncharacterized protein</fullName>
    </submittedName>
</protein>
<keyword evidence="2" id="KW-1185">Reference proteome</keyword>
<evidence type="ECO:0000313" key="2">
    <source>
        <dbReference type="Proteomes" id="UP001055811"/>
    </source>
</evidence>
<reference evidence="2" key="1">
    <citation type="journal article" date="2022" name="Mol. Ecol. Resour.">
        <title>The genomes of chicory, endive, great burdock and yacon provide insights into Asteraceae palaeo-polyploidization history and plant inulin production.</title>
        <authorList>
            <person name="Fan W."/>
            <person name="Wang S."/>
            <person name="Wang H."/>
            <person name="Wang A."/>
            <person name="Jiang F."/>
            <person name="Liu H."/>
            <person name="Zhao H."/>
            <person name="Xu D."/>
            <person name="Zhang Y."/>
        </authorList>
    </citation>
    <scope>NUCLEOTIDE SEQUENCE [LARGE SCALE GENOMIC DNA]</scope>
    <source>
        <strain evidence="2">cv. Punajuju</strain>
    </source>
</reference>
<reference evidence="1 2" key="2">
    <citation type="journal article" date="2022" name="Mol. Ecol. Resour.">
        <title>The genomes of chicory, endive, great burdock and yacon provide insights into Asteraceae paleo-polyploidization history and plant inulin production.</title>
        <authorList>
            <person name="Fan W."/>
            <person name="Wang S."/>
            <person name="Wang H."/>
            <person name="Wang A."/>
            <person name="Jiang F."/>
            <person name="Liu H."/>
            <person name="Zhao H."/>
            <person name="Xu D."/>
            <person name="Zhang Y."/>
        </authorList>
    </citation>
    <scope>NUCLEOTIDE SEQUENCE [LARGE SCALE GENOMIC DNA]</scope>
    <source>
        <strain evidence="2">cv. Punajuju</strain>
        <tissue evidence="1">Leaves</tissue>
    </source>
</reference>
<sequence length="81" mass="9305">MVPPPSTTTTTGYAGAAYTEFKFKKMNGNSLQFEENPIEDVISRIRFPPASNNLLISYWDTFMESKEIVEDMMYPITSKWV</sequence>